<reference evidence="2" key="1">
    <citation type="submission" date="2010-06" db="EMBL/GenBank/DDBJ databases">
        <authorList>
            <person name="Muzny D."/>
            <person name="Qin X."/>
            <person name="Buhay C."/>
            <person name="Dugan-Rocha S."/>
            <person name="Ding Y."/>
            <person name="Chen G."/>
            <person name="Hawes A."/>
            <person name="Holder M."/>
            <person name="Jhangiani S."/>
            <person name="Johnson A."/>
            <person name="Khan Z."/>
            <person name="Li Z."/>
            <person name="Liu W."/>
            <person name="Liu X."/>
            <person name="Perez L."/>
            <person name="Shen H."/>
            <person name="Wang Q."/>
            <person name="Watt J."/>
            <person name="Xi L."/>
            <person name="Xin Y."/>
            <person name="Zhou J."/>
            <person name="Deng J."/>
            <person name="Jiang H."/>
            <person name="Liu Y."/>
            <person name="Qu J."/>
            <person name="Song X.-Z."/>
            <person name="Zhang L."/>
            <person name="Villasana D."/>
            <person name="Johnson A."/>
            <person name="Liu J."/>
            <person name="Liyanage D."/>
            <person name="Lorensuhewa L."/>
            <person name="Robinson T."/>
            <person name="Song A."/>
            <person name="Song B.-B."/>
            <person name="Dinh H."/>
            <person name="Thornton R."/>
            <person name="Coyle M."/>
            <person name="Francisco L."/>
            <person name="Jackson L."/>
            <person name="Javaid M."/>
            <person name="Korchina V."/>
            <person name="Kovar C."/>
            <person name="Mata R."/>
            <person name="Mathew T."/>
            <person name="Ngo R."/>
            <person name="Nguyen L."/>
            <person name="Nguyen N."/>
            <person name="Okwuonu G."/>
            <person name="Ongeri F."/>
            <person name="Pham C."/>
            <person name="Simmons D."/>
            <person name="Wilczek-Boney K."/>
            <person name="Hale W."/>
            <person name="Jakkamsetti A."/>
            <person name="Pham P."/>
            <person name="Ruth R."/>
            <person name="San Lucas F."/>
            <person name="Warren J."/>
            <person name="Zhang J."/>
            <person name="Zhao Z."/>
            <person name="Zhou C."/>
            <person name="Zhu D."/>
            <person name="Lee S."/>
            <person name="Bess C."/>
            <person name="Blankenburg K."/>
            <person name="Forbes L."/>
            <person name="Fu Q."/>
            <person name="Gubbala S."/>
            <person name="Hirani K."/>
            <person name="Jayaseelan J.C."/>
            <person name="Lara F."/>
            <person name="Munidasa M."/>
            <person name="Palculict T."/>
            <person name="Patil S."/>
            <person name="Pu L.-L."/>
            <person name="Saada N."/>
            <person name="Tang L."/>
            <person name="Weissenberger G."/>
            <person name="Zhu Y."/>
            <person name="Hemphill L."/>
            <person name="Shang Y."/>
            <person name="Youmans B."/>
            <person name="Ayvaz T."/>
            <person name="Ross M."/>
            <person name="Santibanez J."/>
            <person name="Aqrawi P."/>
            <person name="Gross S."/>
            <person name="Joshi V."/>
            <person name="Fowler G."/>
            <person name="Nazareth L."/>
            <person name="Reid J."/>
            <person name="Worley K."/>
            <person name="Petrosino J."/>
            <person name="Highlander S."/>
            <person name="Gibbs R."/>
        </authorList>
    </citation>
    <scope>NUCLEOTIDE SEQUENCE [LARGE SCALE GENOMIC DNA]</scope>
    <source>
        <strain evidence="2">ATCC 33030</strain>
    </source>
</reference>
<keyword evidence="3" id="KW-1185">Reference proteome</keyword>
<feature type="compositionally biased region" description="Acidic residues" evidence="1">
    <location>
        <begin position="360"/>
        <end position="370"/>
    </location>
</feature>
<dbReference type="RefSeq" id="WP_005290847.1">
    <property type="nucleotide sequence ID" value="NZ_CM000961.1"/>
</dbReference>
<accession>D7WDQ4</accession>
<evidence type="ECO:0000313" key="3">
    <source>
        <dbReference type="Proteomes" id="UP000004208"/>
    </source>
</evidence>
<evidence type="ECO:0000256" key="1">
    <source>
        <dbReference type="SAM" id="MobiDB-lite"/>
    </source>
</evidence>
<feature type="compositionally biased region" description="Basic and acidic residues" evidence="1">
    <location>
        <begin position="388"/>
        <end position="398"/>
    </location>
</feature>
<dbReference type="PRINTS" id="PR01217">
    <property type="entry name" value="PRICHEXTENSN"/>
</dbReference>
<feature type="compositionally biased region" description="Pro residues" evidence="1">
    <location>
        <begin position="371"/>
        <end position="383"/>
    </location>
</feature>
<feature type="compositionally biased region" description="Basic residues" evidence="1">
    <location>
        <begin position="541"/>
        <end position="550"/>
    </location>
</feature>
<dbReference type="eggNOG" id="COG3064">
    <property type="taxonomic scope" value="Bacteria"/>
</dbReference>
<dbReference type="AlphaFoldDB" id="D7WDQ4"/>
<feature type="compositionally biased region" description="Pro residues" evidence="1">
    <location>
        <begin position="313"/>
        <end position="359"/>
    </location>
</feature>
<dbReference type="HOGENOM" id="CLU_474671_0_0_11"/>
<feature type="region of interest" description="Disordered" evidence="1">
    <location>
        <begin position="313"/>
        <end position="574"/>
    </location>
</feature>
<name>D7WDQ4_9CORY</name>
<dbReference type="STRING" id="585529.HMPREF0291_11942"/>
<gene>
    <name evidence="2" type="ORF">HMPREF0291_11942</name>
</gene>
<evidence type="ECO:0000313" key="2">
    <source>
        <dbReference type="EMBL" id="EFK54285.1"/>
    </source>
</evidence>
<feature type="compositionally biased region" description="Pro residues" evidence="1">
    <location>
        <begin position="399"/>
        <end position="420"/>
    </location>
</feature>
<organism evidence="2 3">
    <name type="scientific">Corynebacterium genitalium ATCC 33030</name>
    <dbReference type="NCBI Taxonomy" id="585529"/>
    <lineage>
        <taxon>Bacteria</taxon>
        <taxon>Bacillati</taxon>
        <taxon>Actinomycetota</taxon>
        <taxon>Actinomycetes</taxon>
        <taxon>Mycobacteriales</taxon>
        <taxon>Corynebacteriaceae</taxon>
        <taxon>Corynebacterium</taxon>
    </lineage>
</organism>
<dbReference type="Proteomes" id="UP000004208">
    <property type="component" value="Unassembled WGS sequence"/>
</dbReference>
<dbReference type="OrthoDB" id="4396299at2"/>
<proteinExistence type="predicted"/>
<protein>
    <submittedName>
        <fullName evidence="2">Uncharacterized protein</fullName>
    </submittedName>
</protein>
<comment type="caution">
    <text evidence="2">The sequence shown here is derived from an EMBL/GenBank/DDBJ whole genome shotgun (WGS) entry which is preliminary data.</text>
</comment>
<sequence length="574" mass="61768">MEPTPRYPLAPTALGDGMRVRVGNVMHATVHESLGTAGGAGQAGLTTVELEPHPISGGWRVRWPQAHGSVIGEIAAADRDTLFPIDIVHDAGMIPTATATLDVAPGTGVCDVTVNLAPAEFVIPGNNPLPGSVMLPGSYDETVFVDISTGEFSASDITDMSPGQWLVGLLVRGQDIVVTCDGRVLGTLPHPEADLLRSLIDASPAPVIARAFANNGRIGVDVSPVSGAGAIQQLPELPLEPETSDDPWQVYEYADGTLAITVELDAAIDPEDQVIPFPGAREIFLDWEPKYQPPAQDETPEAAPRVRVEPVFEPVPAPEPEPEPLLPPEPEQEPLLPPEPEPLLPPEPEQEPLLPPEPEPVFEPEPEPEPEPAPRPKPMPEPVFEPVFKTKPEPKPEPEPVLPPEQPSPAEPPAPEPLFPAEPAERPKPEPLFPAEPAERPKPEPLFPPEPAAKLEPLSTAEPKAQPEPLFPAEPEARPASRAGRRPLFPAEPSSELHRRAQAHVPTQSFPAPISFNPGRSSTSADLAGENTYLSEVEKVRLRRATRSRRAAQGTGRHRRPDDTSSVGRHRKPE</sequence>
<dbReference type="EMBL" id="ACLJ02000003">
    <property type="protein sequence ID" value="EFK54285.1"/>
    <property type="molecule type" value="Genomic_DNA"/>
</dbReference>